<feature type="compositionally biased region" description="Polar residues" evidence="1">
    <location>
        <begin position="589"/>
        <end position="606"/>
    </location>
</feature>
<proteinExistence type="predicted"/>
<feature type="chain" id="PRO_5046727775" description="Zonadhesin" evidence="3">
    <location>
        <begin position="30"/>
        <end position="947"/>
    </location>
</feature>
<dbReference type="EMBL" id="OW152831">
    <property type="protein sequence ID" value="CAH2048990.1"/>
    <property type="molecule type" value="Genomic_DNA"/>
</dbReference>
<protein>
    <recommendedName>
        <fullName evidence="6">Zonadhesin</fullName>
    </recommendedName>
</protein>
<feature type="region of interest" description="Disordered" evidence="1">
    <location>
        <begin position="143"/>
        <end position="190"/>
    </location>
</feature>
<feature type="region of interest" description="Disordered" evidence="1">
    <location>
        <begin position="583"/>
        <end position="606"/>
    </location>
</feature>
<keyword evidence="5" id="KW-1185">Reference proteome</keyword>
<feature type="compositionally biased region" description="Polar residues" evidence="1">
    <location>
        <begin position="698"/>
        <end position="725"/>
    </location>
</feature>
<feature type="compositionally biased region" description="Polar residues" evidence="1">
    <location>
        <begin position="150"/>
        <end position="160"/>
    </location>
</feature>
<dbReference type="Proteomes" id="UP000837857">
    <property type="component" value="Chromosome 19"/>
</dbReference>
<evidence type="ECO:0000256" key="3">
    <source>
        <dbReference type="SAM" id="SignalP"/>
    </source>
</evidence>
<evidence type="ECO:0000256" key="2">
    <source>
        <dbReference type="SAM" id="Phobius"/>
    </source>
</evidence>
<feature type="region of interest" description="Disordered" evidence="1">
    <location>
        <begin position="698"/>
        <end position="726"/>
    </location>
</feature>
<evidence type="ECO:0000313" key="4">
    <source>
        <dbReference type="EMBL" id="CAH2048990.1"/>
    </source>
</evidence>
<evidence type="ECO:0000313" key="5">
    <source>
        <dbReference type="Proteomes" id="UP000837857"/>
    </source>
</evidence>
<organism evidence="4 5">
    <name type="scientific">Iphiclides podalirius</name>
    <name type="common">scarce swallowtail</name>
    <dbReference type="NCBI Taxonomy" id="110791"/>
    <lineage>
        <taxon>Eukaryota</taxon>
        <taxon>Metazoa</taxon>
        <taxon>Ecdysozoa</taxon>
        <taxon>Arthropoda</taxon>
        <taxon>Hexapoda</taxon>
        <taxon>Insecta</taxon>
        <taxon>Pterygota</taxon>
        <taxon>Neoptera</taxon>
        <taxon>Endopterygota</taxon>
        <taxon>Lepidoptera</taxon>
        <taxon>Glossata</taxon>
        <taxon>Ditrysia</taxon>
        <taxon>Papilionoidea</taxon>
        <taxon>Papilionidae</taxon>
        <taxon>Papilioninae</taxon>
        <taxon>Iphiclides</taxon>
    </lineage>
</organism>
<feature type="signal peptide" evidence="3">
    <location>
        <begin position="1"/>
        <end position="29"/>
    </location>
</feature>
<keyword evidence="3" id="KW-0732">Signal</keyword>
<keyword evidence="2" id="KW-0472">Membrane</keyword>
<evidence type="ECO:0000256" key="1">
    <source>
        <dbReference type="SAM" id="MobiDB-lite"/>
    </source>
</evidence>
<accession>A0ABN8I7U1</accession>
<sequence length="947" mass="103790">MESPVRILIGAAVTVHLLLLTSTAVNGSALPNDTFPTTVKDEKVSNFGHLNGTRTINDRVKTLDIALNELHPKDSTSEEHTENNIKYKDRGRVRFHSQLKSSTESPLRRIRLSPVTSNIVEVTPASDVKKLFKTMDSTQKDKPTIAPILASSTSTVTSMPLSAEKESDKIDSDEEEDEDDDEYDHYRSTKDHESDFFTIPGYNDDEKKYNRIKEELNTPSFDKYSSFFSKDTYSSQESKNDGPYKLHNFFDFDSDLTTPKNDFFDQKYHDISSSIMKNLASIKTKSPPANATNTQKIIKENVGFEKLSNGSPNNKSTVIIKNTKETRLLDNEQAGSVNSELSDVHDPVLQSDVSGVKKVVQSQVISDNMIPSLWKRGSMKFTTTSAAPTVVETGISDLEIPPTMTAWALASLRSPPSSSSAVGNVSVSTQKSVDENELQKVSEVVDNKETITAPTTTISINSGALSNDVSNNVTEMDQNKLPWKPITSINDISDEKEIVTRSERLPAESNISIQSSLKPSNSTQVPQKISKIATETIESNELKPLWIPAMINPDVTTTEETVVSEKDNIQPVDATKSTGFESITKLPSGVTTPTDENDSTVTQQSEIETTPNLEITTIRLLYVPPEDATEETEASSTSENWRSAIPTRTMPTTFDDSPITTYRPKYTTTSVIGEETTAIFIDTTPQLEISSQIIEDATHGSSGTSTKPTTEAFNRNQPATTDLPSTTVTDCEETTYETTSTTTIQTELITEKIREIMDIKETTENPEAFKTTDESTLHIQTDSRSEENSDSNEVILQDTTETPTTTPSSIPSTSTITEDFAPNTSAFPLTTTTLQTTTNGAKENDAQPKLNVVTTQQSDETTAYTTEMTTKSISELEDLTSYAEDVTTESSSRVLTEEAGSGAAIAIAVSTIGVIALVLLLGLLQMNAAVSLELRRLPIDQRSLISG</sequence>
<feature type="region of interest" description="Disordered" evidence="1">
    <location>
        <begin position="762"/>
        <end position="826"/>
    </location>
</feature>
<feature type="non-terminal residue" evidence="4">
    <location>
        <position position="947"/>
    </location>
</feature>
<name>A0ABN8I7U1_9NEOP</name>
<reference evidence="4" key="1">
    <citation type="submission" date="2022-03" db="EMBL/GenBank/DDBJ databases">
        <authorList>
            <person name="Martin H S."/>
        </authorList>
    </citation>
    <scope>NUCLEOTIDE SEQUENCE</scope>
</reference>
<gene>
    <name evidence="4" type="ORF">IPOD504_LOCUS6523</name>
</gene>
<evidence type="ECO:0008006" key="6">
    <source>
        <dbReference type="Google" id="ProtNLM"/>
    </source>
</evidence>
<keyword evidence="2" id="KW-0812">Transmembrane</keyword>
<feature type="compositionally biased region" description="Low complexity" evidence="1">
    <location>
        <begin position="799"/>
        <end position="818"/>
    </location>
</feature>
<keyword evidence="2" id="KW-1133">Transmembrane helix</keyword>
<feature type="compositionally biased region" description="Acidic residues" evidence="1">
    <location>
        <begin position="171"/>
        <end position="183"/>
    </location>
</feature>
<feature type="transmembrane region" description="Helical" evidence="2">
    <location>
        <begin position="903"/>
        <end position="926"/>
    </location>
</feature>
<feature type="compositionally biased region" description="Basic and acidic residues" evidence="1">
    <location>
        <begin position="770"/>
        <end position="787"/>
    </location>
</feature>